<proteinExistence type="predicted"/>
<dbReference type="KEGG" id="ptm:GSPATT00036027001"/>
<organism evidence="1 2">
    <name type="scientific">Paramecium tetraurelia</name>
    <dbReference type="NCBI Taxonomy" id="5888"/>
    <lineage>
        <taxon>Eukaryota</taxon>
        <taxon>Sar</taxon>
        <taxon>Alveolata</taxon>
        <taxon>Ciliophora</taxon>
        <taxon>Intramacronucleata</taxon>
        <taxon>Oligohymenophorea</taxon>
        <taxon>Peniculida</taxon>
        <taxon>Parameciidae</taxon>
        <taxon>Paramecium</taxon>
    </lineage>
</organism>
<dbReference type="Proteomes" id="UP000000600">
    <property type="component" value="Unassembled WGS sequence"/>
</dbReference>
<gene>
    <name evidence="1" type="ORF">GSPATT00036027001</name>
</gene>
<accession>A0C7X9</accession>
<evidence type="ECO:0008006" key="3">
    <source>
        <dbReference type="Google" id="ProtNLM"/>
    </source>
</evidence>
<name>A0C7X9_PARTE</name>
<dbReference type="EMBL" id="CT868048">
    <property type="protein sequence ID" value="CAK66896.1"/>
    <property type="molecule type" value="Genomic_DNA"/>
</dbReference>
<dbReference type="HOGENOM" id="CLU_1386545_0_0_1"/>
<protein>
    <recommendedName>
        <fullName evidence="3">MORN repeat protein</fullName>
    </recommendedName>
</protein>
<dbReference type="InParanoid" id="A0C7X9"/>
<dbReference type="Gene3D" id="2.20.110.10">
    <property type="entry name" value="Histone H3 K4-specific methyltransferase SET7/9 N-terminal domain"/>
    <property type="match status" value="1"/>
</dbReference>
<dbReference type="GeneID" id="5020078"/>
<dbReference type="SUPFAM" id="SSF82185">
    <property type="entry name" value="Histone H3 K4-specific methyltransferase SET7/9 N-terminal domain"/>
    <property type="match status" value="1"/>
</dbReference>
<evidence type="ECO:0000313" key="1">
    <source>
        <dbReference type="EMBL" id="CAK66896.1"/>
    </source>
</evidence>
<evidence type="ECO:0000313" key="2">
    <source>
        <dbReference type="Proteomes" id="UP000000600"/>
    </source>
</evidence>
<keyword evidence="2" id="KW-1185">Reference proteome</keyword>
<dbReference type="AlphaFoldDB" id="A0C7X9"/>
<reference evidence="1 2" key="1">
    <citation type="journal article" date="2006" name="Nature">
        <title>Global trends of whole-genome duplications revealed by the ciliate Paramecium tetraurelia.</title>
        <authorList>
            <consortium name="Genoscope"/>
            <person name="Aury J.-M."/>
            <person name="Jaillon O."/>
            <person name="Duret L."/>
            <person name="Noel B."/>
            <person name="Jubin C."/>
            <person name="Porcel B.M."/>
            <person name="Segurens B."/>
            <person name="Daubin V."/>
            <person name="Anthouard V."/>
            <person name="Aiach N."/>
            <person name="Arnaiz O."/>
            <person name="Billaut A."/>
            <person name="Beisson J."/>
            <person name="Blanc I."/>
            <person name="Bouhouche K."/>
            <person name="Camara F."/>
            <person name="Duharcourt S."/>
            <person name="Guigo R."/>
            <person name="Gogendeau D."/>
            <person name="Katinka M."/>
            <person name="Keller A.-M."/>
            <person name="Kissmehl R."/>
            <person name="Klotz C."/>
            <person name="Koll F."/>
            <person name="Le Moue A."/>
            <person name="Lepere C."/>
            <person name="Malinsky S."/>
            <person name="Nowacki M."/>
            <person name="Nowak J.K."/>
            <person name="Plattner H."/>
            <person name="Poulain J."/>
            <person name="Ruiz F."/>
            <person name="Serrano V."/>
            <person name="Zagulski M."/>
            <person name="Dessen P."/>
            <person name="Betermier M."/>
            <person name="Weissenbach J."/>
            <person name="Scarpelli C."/>
            <person name="Schachter V."/>
            <person name="Sperling L."/>
            <person name="Meyer E."/>
            <person name="Cohen J."/>
            <person name="Wincker P."/>
        </authorList>
    </citation>
    <scope>NUCLEOTIDE SEQUENCE [LARGE SCALE GENOMIC DNA]</scope>
    <source>
        <strain evidence="1 2">Stock d4-2</strain>
    </source>
</reference>
<sequence>MEKSMTVNGQMILHVEKESILTQMELNMKVIGLMIINMATDLKLGQMVLDIKENINLGKKMDKVSQHLLMVPIMKEILLIMKFQDTEFINGQMDEYIQDNGKIINCTGKEISDGQMEGVSKEVMKMTKSKGYGIFYFGDGRKYIGTWNDGKQNGLGIYYQDERHYKIGEWQNGQRQHWLNDQEIEAIKESISQLQRL</sequence>
<dbReference type="RefSeq" id="XP_001434293.1">
    <property type="nucleotide sequence ID" value="XM_001434256.1"/>
</dbReference>